<comment type="similarity">
    <text evidence="1 7">Belongs to the UPF0758 family.</text>
</comment>
<dbReference type="CDD" id="cd08071">
    <property type="entry name" value="MPN_DUF2466"/>
    <property type="match status" value="1"/>
</dbReference>
<sequence>MSTTYTRKDTEVIKETQTRLYEVDGGIKSLNESELLHLIIGAGTKHHPLEEVVNEILSLKYDYGLKGLSPEFLRLKVNGLTQRKAEMLLAALELGKRVYTEEPVVGKTIRSPEDAASLLMYMKHNTQEHFVALFLNSKNVVIGKKTIFVGELNSCNVHPREIFHEAIQRTSASIIVAHSHPSGDPTPSREDIEMTKRLREAGELIGIPVLDHVIIGNGRYISLKEKGYL</sequence>
<evidence type="ECO:0000256" key="7">
    <source>
        <dbReference type="RuleBase" id="RU003797"/>
    </source>
</evidence>
<feature type="domain" description="MPN" evidence="8">
    <location>
        <begin position="108"/>
        <end position="229"/>
    </location>
</feature>
<comment type="caution">
    <text evidence="9">The sequence shown here is derived from an EMBL/GenBank/DDBJ whole genome shotgun (WGS) entry which is preliminary data.</text>
</comment>
<dbReference type="Proteomes" id="UP000180194">
    <property type="component" value="Unassembled WGS sequence"/>
</dbReference>
<evidence type="ECO:0000259" key="8">
    <source>
        <dbReference type="PROSITE" id="PS50249"/>
    </source>
</evidence>
<keyword evidence="2" id="KW-0645">Protease</keyword>
<dbReference type="InterPro" id="IPR037518">
    <property type="entry name" value="MPN"/>
</dbReference>
<dbReference type="PANTHER" id="PTHR30471">
    <property type="entry name" value="DNA REPAIR PROTEIN RADC"/>
    <property type="match status" value="1"/>
</dbReference>
<dbReference type="NCBIfam" id="TIGR00608">
    <property type="entry name" value="radc"/>
    <property type="match status" value="1"/>
</dbReference>
<name>A0ABX3CN66_9BACI</name>
<evidence type="ECO:0000256" key="6">
    <source>
        <dbReference type="ARBA" id="ARBA00023049"/>
    </source>
</evidence>
<dbReference type="NCBIfam" id="NF000642">
    <property type="entry name" value="PRK00024.1"/>
    <property type="match status" value="1"/>
</dbReference>
<dbReference type="InterPro" id="IPR025657">
    <property type="entry name" value="RadC_JAB"/>
</dbReference>
<keyword evidence="4" id="KW-0378">Hydrolase</keyword>
<evidence type="ECO:0000256" key="5">
    <source>
        <dbReference type="ARBA" id="ARBA00022833"/>
    </source>
</evidence>
<organism evidence="9 10">
    <name type="scientific">Cytobacillus oceanisediminis</name>
    <dbReference type="NCBI Taxonomy" id="665099"/>
    <lineage>
        <taxon>Bacteria</taxon>
        <taxon>Bacillati</taxon>
        <taxon>Bacillota</taxon>
        <taxon>Bacilli</taxon>
        <taxon>Bacillales</taxon>
        <taxon>Bacillaceae</taxon>
        <taxon>Cytobacillus</taxon>
    </lineage>
</organism>
<evidence type="ECO:0000313" key="10">
    <source>
        <dbReference type="Proteomes" id="UP000180194"/>
    </source>
</evidence>
<proteinExistence type="inferred from homology"/>
<dbReference type="SUPFAM" id="SSF102712">
    <property type="entry name" value="JAB1/MPN domain"/>
    <property type="match status" value="1"/>
</dbReference>
<evidence type="ECO:0000256" key="3">
    <source>
        <dbReference type="ARBA" id="ARBA00022723"/>
    </source>
</evidence>
<evidence type="ECO:0000256" key="2">
    <source>
        <dbReference type="ARBA" id="ARBA00022670"/>
    </source>
</evidence>
<evidence type="ECO:0000313" key="9">
    <source>
        <dbReference type="EMBL" id="OHX44640.1"/>
    </source>
</evidence>
<evidence type="ECO:0000256" key="4">
    <source>
        <dbReference type="ARBA" id="ARBA00022801"/>
    </source>
</evidence>
<dbReference type="Gene3D" id="3.40.140.10">
    <property type="entry name" value="Cytidine Deaminase, domain 2"/>
    <property type="match status" value="1"/>
</dbReference>
<keyword evidence="5" id="KW-0862">Zinc</keyword>
<dbReference type="Pfam" id="PF04002">
    <property type="entry name" value="RadC"/>
    <property type="match status" value="1"/>
</dbReference>
<keyword evidence="3" id="KW-0479">Metal-binding</keyword>
<evidence type="ECO:0000256" key="1">
    <source>
        <dbReference type="ARBA" id="ARBA00010243"/>
    </source>
</evidence>
<dbReference type="EMBL" id="MBRJ01000041">
    <property type="protein sequence ID" value="OHX44640.1"/>
    <property type="molecule type" value="Genomic_DNA"/>
</dbReference>
<keyword evidence="10" id="KW-1185">Reference proteome</keyword>
<reference evidence="9 10" key="1">
    <citation type="submission" date="2016-07" db="EMBL/GenBank/DDBJ databases">
        <title>Bacillus oceanisediminis whole genome.</title>
        <authorList>
            <person name="Pal Y."/>
            <person name="Verma A."/>
            <person name="Mual P."/>
            <person name="Srinivasan K."/>
        </authorList>
    </citation>
    <scope>NUCLEOTIDE SEQUENCE [LARGE SCALE GENOMIC DNA]</scope>
    <source>
        <strain evidence="9 10">Bhandara28</strain>
    </source>
</reference>
<accession>A0ABX3CN66</accession>
<dbReference type="PANTHER" id="PTHR30471:SF3">
    <property type="entry name" value="UPF0758 PROTEIN YEES-RELATED"/>
    <property type="match status" value="1"/>
</dbReference>
<gene>
    <name evidence="9" type="ORF">BBV17_25425</name>
</gene>
<protein>
    <recommendedName>
        <fullName evidence="8">MPN domain-containing protein</fullName>
    </recommendedName>
</protein>
<keyword evidence="6" id="KW-0482">Metalloprotease</keyword>
<dbReference type="PROSITE" id="PS50249">
    <property type="entry name" value="MPN"/>
    <property type="match status" value="1"/>
</dbReference>
<dbReference type="InterPro" id="IPR001405">
    <property type="entry name" value="UPF0758"/>
</dbReference>